<keyword evidence="1 2" id="KW-0482">Metalloprotease</keyword>
<evidence type="ECO:0000256" key="2">
    <source>
        <dbReference type="RuleBase" id="RU361183"/>
    </source>
</evidence>
<dbReference type="CDD" id="cd04280">
    <property type="entry name" value="ZnMc_astacin_like"/>
    <property type="match status" value="1"/>
</dbReference>
<accession>A0A821RDE2</accession>
<feature type="signal peptide" evidence="2">
    <location>
        <begin position="1"/>
        <end position="17"/>
    </location>
</feature>
<dbReference type="PROSITE" id="PS51864">
    <property type="entry name" value="ASTACIN"/>
    <property type="match status" value="1"/>
</dbReference>
<dbReference type="PANTHER" id="PTHR10127:SF814">
    <property type="entry name" value="MEPRIN A SUBUNIT BETA"/>
    <property type="match status" value="1"/>
</dbReference>
<comment type="caution">
    <text evidence="5">The sequence shown here is derived from an EMBL/GenBank/DDBJ whole genome shotgun (WGS) entry which is preliminary data.</text>
</comment>
<feature type="active site" evidence="1">
    <location>
        <position position="189"/>
    </location>
</feature>
<dbReference type="Proteomes" id="UP000663880">
    <property type="component" value="Unassembled WGS sequence"/>
</dbReference>
<feature type="binding site" evidence="1">
    <location>
        <position position="198"/>
    </location>
    <ligand>
        <name>Zn(2+)</name>
        <dbReference type="ChEBI" id="CHEBI:29105"/>
        <note>catalytic</note>
    </ligand>
</feature>
<dbReference type="InterPro" id="IPR024079">
    <property type="entry name" value="MetalloPept_cat_dom_sf"/>
</dbReference>
<reference evidence="5" key="1">
    <citation type="submission" date="2021-02" db="EMBL/GenBank/DDBJ databases">
        <authorList>
            <person name="Steward A R."/>
        </authorList>
    </citation>
    <scope>NUCLEOTIDE SEQUENCE</scope>
</reference>
<dbReference type="SUPFAM" id="SSF55486">
    <property type="entry name" value="Metalloproteases ('zincins'), catalytic domain"/>
    <property type="match status" value="1"/>
</dbReference>
<evidence type="ECO:0000256" key="3">
    <source>
        <dbReference type="SAM" id="MobiDB-lite"/>
    </source>
</evidence>
<dbReference type="InterPro" id="IPR001506">
    <property type="entry name" value="Peptidase_M12A"/>
</dbReference>
<comment type="cofactor">
    <cofactor evidence="1 2">
        <name>Zn(2+)</name>
        <dbReference type="ChEBI" id="CHEBI:29105"/>
    </cofactor>
    <text evidence="1 2">Binds 1 zinc ion per subunit.</text>
</comment>
<dbReference type="AlphaFoldDB" id="A0A821RDE2"/>
<keyword evidence="2" id="KW-0732">Signal</keyword>
<dbReference type="OrthoDB" id="291007at2759"/>
<proteinExistence type="predicted"/>
<dbReference type="Gene3D" id="3.40.390.10">
    <property type="entry name" value="Collagenase (Catalytic Domain)"/>
    <property type="match status" value="1"/>
</dbReference>
<dbReference type="Pfam" id="PF01400">
    <property type="entry name" value="Astacin"/>
    <property type="match status" value="1"/>
</dbReference>
<dbReference type="SMART" id="SM00235">
    <property type="entry name" value="ZnMc"/>
    <property type="match status" value="1"/>
</dbReference>
<dbReference type="InterPro" id="IPR034035">
    <property type="entry name" value="Astacin-like_dom"/>
</dbReference>
<feature type="binding site" evidence="1">
    <location>
        <position position="192"/>
    </location>
    <ligand>
        <name>Zn(2+)</name>
        <dbReference type="ChEBI" id="CHEBI:29105"/>
        <note>catalytic</note>
    </ligand>
</feature>
<keyword evidence="1 2" id="KW-0378">Hydrolase</keyword>
<feature type="domain" description="Peptidase M12A" evidence="4">
    <location>
        <begin position="87"/>
        <end position="291"/>
    </location>
</feature>
<dbReference type="EMBL" id="CAJOBZ010000012">
    <property type="protein sequence ID" value="CAF4836411.1"/>
    <property type="molecule type" value="Genomic_DNA"/>
</dbReference>
<comment type="caution">
    <text evidence="1">Lacks conserved residue(s) required for the propagation of feature annotation.</text>
</comment>
<keyword evidence="1 2" id="KW-0862">Zinc</keyword>
<dbReference type="GO" id="GO:0004222">
    <property type="term" value="F:metalloendopeptidase activity"/>
    <property type="evidence" value="ECO:0007669"/>
    <property type="project" value="UniProtKB-UniRule"/>
</dbReference>
<dbReference type="GO" id="GO:0006508">
    <property type="term" value="P:proteolysis"/>
    <property type="evidence" value="ECO:0007669"/>
    <property type="project" value="UniProtKB-KW"/>
</dbReference>
<protein>
    <recommendedName>
        <fullName evidence="2">Metalloendopeptidase</fullName>
        <ecNumber evidence="2">3.4.24.-</ecNumber>
    </recommendedName>
</protein>
<name>A0A821RDE2_9NEOP</name>
<evidence type="ECO:0000313" key="5">
    <source>
        <dbReference type="EMBL" id="CAF4836411.1"/>
    </source>
</evidence>
<dbReference type="PRINTS" id="PR00480">
    <property type="entry name" value="ASTACIN"/>
</dbReference>
<dbReference type="PANTHER" id="PTHR10127">
    <property type="entry name" value="DISCOIDIN, CUB, EGF, LAMININ , AND ZINC METALLOPROTEASE DOMAIN CONTAINING"/>
    <property type="match status" value="1"/>
</dbReference>
<sequence>MMLRFAVLFLLVGAVVCGPSPRRTKAEVEEYRQFLQKSKHGNAYRSSSSELNPFGNIWEKSGKFEGDILLDDRQIDELVNSFAQGKAAYIHPNTKWPQNTLVYDFAPGHFNQQQRDYIVWAIGHIEHYSGCVRFRRRNSNDRNYVLITGDNNGCYASVGWWHDRGIHTLNLARSNPGTGCLHIVVIIHEFLHTLGFFHMQSTYNRYNYVAIHWQNMQRGMEHNFERYNQNMVSNLGLPYEHMSSMHYSSHAFSINRQPTITATRQHNGVMGQMEFVTHYDWVRLSRHYNCPGAWSAEYVDHMKEEVERTKHLMAPPQQDDKVQEEVAQEELA</sequence>
<feature type="binding site" evidence="1">
    <location>
        <position position="188"/>
    </location>
    <ligand>
        <name>Zn(2+)</name>
        <dbReference type="ChEBI" id="CHEBI:29105"/>
        <note>catalytic</note>
    </ligand>
</feature>
<feature type="region of interest" description="Disordered" evidence="3">
    <location>
        <begin position="311"/>
        <end position="332"/>
    </location>
</feature>
<evidence type="ECO:0000259" key="4">
    <source>
        <dbReference type="PROSITE" id="PS51864"/>
    </source>
</evidence>
<evidence type="ECO:0000256" key="1">
    <source>
        <dbReference type="PROSITE-ProRule" id="PRU01211"/>
    </source>
</evidence>
<organism evidence="5 6">
    <name type="scientific">Pieris macdunnoughi</name>
    <dbReference type="NCBI Taxonomy" id="345717"/>
    <lineage>
        <taxon>Eukaryota</taxon>
        <taxon>Metazoa</taxon>
        <taxon>Ecdysozoa</taxon>
        <taxon>Arthropoda</taxon>
        <taxon>Hexapoda</taxon>
        <taxon>Insecta</taxon>
        <taxon>Pterygota</taxon>
        <taxon>Neoptera</taxon>
        <taxon>Endopterygota</taxon>
        <taxon>Lepidoptera</taxon>
        <taxon>Glossata</taxon>
        <taxon>Ditrysia</taxon>
        <taxon>Papilionoidea</taxon>
        <taxon>Pieridae</taxon>
        <taxon>Pierinae</taxon>
        <taxon>Pieris</taxon>
    </lineage>
</organism>
<keyword evidence="1 2" id="KW-0479">Metal-binding</keyword>
<dbReference type="InterPro" id="IPR006026">
    <property type="entry name" value="Peptidase_Metallo"/>
</dbReference>
<keyword evidence="1 2" id="KW-0645">Protease</keyword>
<dbReference type="GO" id="GO:0008270">
    <property type="term" value="F:zinc ion binding"/>
    <property type="evidence" value="ECO:0007669"/>
    <property type="project" value="UniProtKB-UniRule"/>
</dbReference>
<gene>
    <name evidence="5" type="ORF">PMACD_LOCUS5724</name>
</gene>
<keyword evidence="6" id="KW-1185">Reference proteome</keyword>
<dbReference type="EC" id="3.4.24.-" evidence="2"/>
<evidence type="ECO:0000313" key="6">
    <source>
        <dbReference type="Proteomes" id="UP000663880"/>
    </source>
</evidence>
<feature type="chain" id="PRO_5033096414" description="Metalloendopeptidase" evidence="2">
    <location>
        <begin position="18"/>
        <end position="332"/>
    </location>
</feature>